<evidence type="ECO:0000313" key="2">
    <source>
        <dbReference type="EMBL" id="CAH3177507.1"/>
    </source>
</evidence>
<dbReference type="PANTHER" id="PTHR31751:SF40">
    <property type="match status" value="1"/>
</dbReference>
<keyword evidence="3" id="KW-1185">Reference proteome</keyword>
<gene>
    <name evidence="2" type="ORF">PLOB_00019323</name>
</gene>
<protein>
    <recommendedName>
        <fullName evidence="4">Transposase</fullName>
    </recommendedName>
</protein>
<comment type="caution">
    <text evidence="2">The sequence shown here is derived from an EMBL/GenBank/DDBJ whole genome shotgun (WGS) entry which is preliminary data.</text>
</comment>
<feature type="compositionally biased region" description="Basic and acidic residues" evidence="1">
    <location>
        <begin position="627"/>
        <end position="637"/>
    </location>
</feature>
<feature type="non-terminal residue" evidence="2">
    <location>
        <position position="1"/>
    </location>
</feature>
<evidence type="ECO:0008006" key="4">
    <source>
        <dbReference type="Google" id="ProtNLM"/>
    </source>
</evidence>
<dbReference type="PANTHER" id="PTHR31751">
    <property type="entry name" value="SI:CH211-108C17.2-RELATED-RELATED"/>
    <property type="match status" value="1"/>
</dbReference>
<feature type="compositionally biased region" description="Basic residues" evidence="1">
    <location>
        <begin position="638"/>
        <end position="660"/>
    </location>
</feature>
<organism evidence="2 3">
    <name type="scientific">Porites lobata</name>
    <dbReference type="NCBI Taxonomy" id="104759"/>
    <lineage>
        <taxon>Eukaryota</taxon>
        <taxon>Metazoa</taxon>
        <taxon>Cnidaria</taxon>
        <taxon>Anthozoa</taxon>
        <taxon>Hexacorallia</taxon>
        <taxon>Scleractinia</taxon>
        <taxon>Fungiina</taxon>
        <taxon>Poritidae</taxon>
        <taxon>Porites</taxon>
    </lineage>
</organism>
<dbReference type="EMBL" id="CALNXK010000226">
    <property type="protein sequence ID" value="CAH3177507.1"/>
    <property type="molecule type" value="Genomic_DNA"/>
</dbReference>
<feature type="region of interest" description="Disordered" evidence="1">
    <location>
        <begin position="92"/>
        <end position="131"/>
    </location>
</feature>
<reference evidence="2 3" key="1">
    <citation type="submission" date="2022-05" db="EMBL/GenBank/DDBJ databases">
        <authorList>
            <consortium name="Genoscope - CEA"/>
            <person name="William W."/>
        </authorList>
    </citation>
    <scope>NUCLEOTIDE SEQUENCE [LARGE SCALE GENOMIC DNA]</scope>
</reference>
<feature type="compositionally biased region" description="Acidic residues" evidence="1">
    <location>
        <begin position="99"/>
        <end position="131"/>
    </location>
</feature>
<evidence type="ECO:0000256" key="1">
    <source>
        <dbReference type="SAM" id="MobiDB-lite"/>
    </source>
</evidence>
<evidence type="ECO:0000313" key="3">
    <source>
        <dbReference type="Proteomes" id="UP001159405"/>
    </source>
</evidence>
<sequence>DQADDKDVEVEVKENVEAEVQEDVELEIDQVETNEQCATCNTLKSEISQLKGKVTRLNRKLTTNQDHWVKTFKQIHGQNRLLMVDKAVQTDPEVVADNAECEEETEEDMELNDEDEEDNSNDDEDPTWTPEEIDWEYQKLKNEDDSEKTHDNPRLTNNTTGAMLSIVTECSKCGETYTWKSQPDLMGRFPAGNLLLSFAVLCAGASIRKVLLVFWHMSVLAFHEPTYYYHQRHLLIPSIVAFWKKYQSRLLEQLRYKEVVLAGDGRHDSMGHSAKYGTYTMFCCTIGLIIHTVLVQVSNQAGNSSGMEFLAFQKAFTFLLGTGMIIKSFISDRHTSIAKWMREDCAAKCNELGKPVVKHFFDLWHIAKKIQKVLTQLSKEKGCEIIGRWRKACVRHFYWAVTSTQEHLGELKLAKFQAFLSHVINKHRNLPNRLFNACARGEIATPRVWMRKASEAYEKLCTELGKKSLIKAIKQASSVEQTSALEGYHSVVNQFAPKMFAFSYLGLLSRTILAALHFNYNLNRDSKTDGQGRPVLYVTYPKFKEGEAAVREAKVSANYDYVADIFETLTTTSKADLKSMAGELKDEVPEPLRTMLAEKESREEAIAKYRQRQEKVTTVCPPTCSEEELHPPNERAVTRRRAPHCSKCGKPRRGHKRGQC</sequence>
<proteinExistence type="predicted"/>
<feature type="region of interest" description="Disordered" evidence="1">
    <location>
        <begin position="622"/>
        <end position="660"/>
    </location>
</feature>
<name>A0ABN8RER2_9CNID</name>
<accession>A0ABN8RER2</accession>
<dbReference type="Proteomes" id="UP001159405">
    <property type="component" value="Unassembled WGS sequence"/>
</dbReference>